<proteinExistence type="predicted"/>
<dbReference type="EMBL" id="BLAL01000274">
    <property type="protein sequence ID" value="GES98814.1"/>
    <property type="molecule type" value="Genomic_DNA"/>
</dbReference>
<evidence type="ECO:0000313" key="2">
    <source>
        <dbReference type="Proteomes" id="UP000615446"/>
    </source>
</evidence>
<dbReference type="AlphaFoldDB" id="A0A8H3M4F4"/>
<reference evidence="1" key="1">
    <citation type="submission" date="2019-10" db="EMBL/GenBank/DDBJ databases">
        <title>Conservation and host-specific expression of non-tandemly repeated heterogenous ribosome RNA gene in arbuscular mycorrhizal fungi.</title>
        <authorList>
            <person name="Maeda T."/>
            <person name="Kobayashi Y."/>
            <person name="Nakagawa T."/>
            <person name="Ezawa T."/>
            <person name="Yamaguchi K."/>
            <person name="Bino T."/>
            <person name="Nishimoto Y."/>
            <person name="Shigenobu S."/>
            <person name="Kawaguchi M."/>
        </authorList>
    </citation>
    <scope>NUCLEOTIDE SEQUENCE</scope>
    <source>
        <strain evidence="1">HR1</strain>
    </source>
</reference>
<comment type="caution">
    <text evidence="1">The sequence shown here is derived from an EMBL/GenBank/DDBJ whole genome shotgun (WGS) entry which is preliminary data.</text>
</comment>
<sequence length="162" mass="18410">MASCITKFRTVCERLSFSLSSKLAGLIFITRRFSCEISSFRSIYLIQEATTLYQILLLKAQVQKTWKSLATTWRDTSNFVSSYCFSSFAASRLGKEPEEASKYRFDWAARLWKLTCFVMELSPKTLLTLATCLSKDKVPMLSSLSTVLITPLIIMPSKTDIL</sequence>
<name>A0A8H3M4F4_9GLOM</name>
<accession>A0A8H3M4F4</accession>
<protein>
    <submittedName>
        <fullName evidence="1">Uncharacterized protein</fullName>
    </submittedName>
</protein>
<evidence type="ECO:0000313" key="1">
    <source>
        <dbReference type="EMBL" id="GES98814.1"/>
    </source>
</evidence>
<organism evidence="1 2">
    <name type="scientific">Rhizophagus clarus</name>
    <dbReference type="NCBI Taxonomy" id="94130"/>
    <lineage>
        <taxon>Eukaryota</taxon>
        <taxon>Fungi</taxon>
        <taxon>Fungi incertae sedis</taxon>
        <taxon>Mucoromycota</taxon>
        <taxon>Glomeromycotina</taxon>
        <taxon>Glomeromycetes</taxon>
        <taxon>Glomerales</taxon>
        <taxon>Glomeraceae</taxon>
        <taxon>Rhizophagus</taxon>
    </lineage>
</organism>
<dbReference type="Proteomes" id="UP000615446">
    <property type="component" value="Unassembled WGS sequence"/>
</dbReference>
<gene>
    <name evidence="1" type="ORF">RCL2_002534600</name>
</gene>